<comment type="function">
    <text evidence="6">Putative transcription activator involved in regulating light control of development.</text>
</comment>
<comment type="subcellular location">
    <subcellularLocation>
        <location evidence="6">Nucleus</location>
    </subcellularLocation>
</comment>
<dbReference type="AlphaFoldDB" id="A0A8X8Y1D5"/>
<organism evidence="9">
    <name type="scientific">Salvia splendens</name>
    <name type="common">Scarlet sage</name>
    <dbReference type="NCBI Taxonomy" id="180675"/>
    <lineage>
        <taxon>Eukaryota</taxon>
        <taxon>Viridiplantae</taxon>
        <taxon>Streptophyta</taxon>
        <taxon>Embryophyta</taxon>
        <taxon>Tracheophyta</taxon>
        <taxon>Spermatophyta</taxon>
        <taxon>Magnoliopsida</taxon>
        <taxon>eudicotyledons</taxon>
        <taxon>Gunneridae</taxon>
        <taxon>Pentapetalae</taxon>
        <taxon>asterids</taxon>
        <taxon>lamiids</taxon>
        <taxon>Lamiales</taxon>
        <taxon>Lamiaceae</taxon>
        <taxon>Nepetoideae</taxon>
        <taxon>Mentheae</taxon>
        <taxon>Salviinae</taxon>
        <taxon>Salvia</taxon>
        <taxon>Salvia subgen. Calosphace</taxon>
        <taxon>core Calosphace</taxon>
    </lineage>
</organism>
<dbReference type="OrthoDB" id="2402896at2759"/>
<dbReference type="PANTHER" id="PTHR31669:SF281">
    <property type="entry name" value="PROTEIN FAR1-RELATED SEQUENCE"/>
    <property type="match status" value="1"/>
</dbReference>
<proteinExistence type="inferred from homology"/>
<keyword evidence="10" id="KW-1185">Reference proteome</keyword>
<accession>A0A8X8Y1D5</accession>
<comment type="similarity">
    <text evidence="1 6">Belongs to the FHY3/FAR1 family.</text>
</comment>
<keyword evidence="6" id="KW-0539">Nucleus</keyword>
<feature type="compositionally biased region" description="Polar residues" evidence="7">
    <location>
        <begin position="74"/>
        <end position="84"/>
    </location>
</feature>
<dbReference type="InterPro" id="IPR007527">
    <property type="entry name" value="Znf_SWIM"/>
</dbReference>
<dbReference type="InterPro" id="IPR004330">
    <property type="entry name" value="FAR1_DNA_bnd_dom"/>
</dbReference>
<feature type="compositionally biased region" description="Polar residues" evidence="7">
    <location>
        <begin position="99"/>
        <end position="124"/>
    </location>
</feature>
<feature type="compositionally biased region" description="Polar residues" evidence="7">
    <location>
        <begin position="135"/>
        <end position="146"/>
    </location>
</feature>
<evidence type="ECO:0000313" key="9">
    <source>
        <dbReference type="EMBL" id="KAG6421743.1"/>
    </source>
</evidence>
<keyword evidence="2 6" id="KW-0479">Metal-binding</keyword>
<sequence>MPMDSGLGAGVINSSADAVIGEGDPTALVDTCVNQIREVSSFSYDAEGVFVGEDVSLIREASSTEKDGMEVDSESTYSCLNSSSSEEKGFDSDGKHEFTSQNGRLNNDANNECQSPKTRISGNNGRDIEGEQDSRSPGVSSDNQLGMDTDDKQVFIAETPSNASSGSIQDVKDEAEDYIVPELGVEFVSEEHAHKCYNRYALIEGFSIRKDFVNKSKVTGLVVSRRYTCHRQGYGSSKRDMNTKPRKETRTGCLAHMTITRQTNGKYRVIHFETRHNHEFVTPFTAHLLPSQKRISFVEAVEAESAAAPVPDGVPKLGMGFDSEDHAYEFYNAYAGRLGFSIRKDYVNRSKVDGAVASRRYTCFREGYRQNDKRGLKVKRPRKETRVGCMAQLVISRQADGRYRVTHFEECHNHELVPACKVRTLRSQRSSMTNQIVEASASGASDMLPKSVAEMLLTGVGGQDDPIFDPIDHEMNLTSKRAWNMTQEEAESFHQYFQSKKLKDPSFVYAVQLDVEEEMTNFFWADEKMLVDYGDFGDVVCFDITYRLNKDWRPLVLFLGINNHKQILVFGAGFLYDDTAQSFKWLLRTFITTMSGKIPRTVLSDKDAILSQVISSELPKTQHRVCTWQIYQNALKHLNQVVAGSDSFSSDLCGCFLHSDEEDFVNSWKVMLDAYSLWENEWLHGVFEERVKWALPYSKHIFSADIETTFLSECSIASLKKYVKHESHILQFVKHFGRVVNDWRYKELEANYDMGQHVPRLMGDVIMLKQVSEIYTPIILKAFHQEYENSLNIVINQCMDAMSSVEYKVSTYGEVRHYTVLYSLEDDLVACNCMKFESGGILCSHALKVLDYRNIKIVPSRYILKRWTRDARA</sequence>
<keyword evidence="4 6" id="KW-0862">Zinc</keyword>
<dbReference type="InterPro" id="IPR006564">
    <property type="entry name" value="Znf_PMZ"/>
</dbReference>
<dbReference type="GO" id="GO:0008270">
    <property type="term" value="F:zinc ion binding"/>
    <property type="evidence" value="ECO:0007669"/>
    <property type="project" value="UniProtKB-UniRule"/>
</dbReference>
<dbReference type="SMART" id="SM00575">
    <property type="entry name" value="ZnF_PMZ"/>
    <property type="match status" value="1"/>
</dbReference>
<dbReference type="GO" id="GO:0006355">
    <property type="term" value="P:regulation of DNA-templated transcription"/>
    <property type="evidence" value="ECO:0007669"/>
    <property type="project" value="UniProtKB-UniRule"/>
</dbReference>
<dbReference type="Pfam" id="PF10551">
    <property type="entry name" value="MULE"/>
    <property type="match status" value="1"/>
</dbReference>
<dbReference type="Pfam" id="PF03101">
    <property type="entry name" value="FAR1"/>
    <property type="match status" value="2"/>
</dbReference>
<evidence type="ECO:0000259" key="8">
    <source>
        <dbReference type="PROSITE" id="PS50966"/>
    </source>
</evidence>
<evidence type="ECO:0000256" key="1">
    <source>
        <dbReference type="ARBA" id="ARBA00005889"/>
    </source>
</evidence>
<dbReference type="EMBL" id="PNBA02000006">
    <property type="protein sequence ID" value="KAG6421743.1"/>
    <property type="molecule type" value="Genomic_DNA"/>
</dbReference>
<evidence type="ECO:0000256" key="7">
    <source>
        <dbReference type="SAM" id="MobiDB-lite"/>
    </source>
</evidence>
<feature type="domain" description="SWIM-type" evidence="8">
    <location>
        <begin position="818"/>
        <end position="854"/>
    </location>
</feature>
<dbReference type="InterPro" id="IPR031052">
    <property type="entry name" value="FHY3/FAR1"/>
</dbReference>
<name>A0A8X8Y1D5_SALSN</name>
<reference evidence="9" key="1">
    <citation type="submission" date="2018-01" db="EMBL/GenBank/DDBJ databases">
        <authorList>
            <person name="Mao J.F."/>
        </authorList>
    </citation>
    <scope>NUCLEOTIDE SEQUENCE</scope>
    <source>
        <strain evidence="9">Huo1</strain>
        <tissue evidence="9">Leaf</tissue>
    </source>
</reference>
<evidence type="ECO:0000256" key="6">
    <source>
        <dbReference type="RuleBase" id="RU367018"/>
    </source>
</evidence>
<reference evidence="9" key="2">
    <citation type="submission" date="2020-08" db="EMBL/GenBank/DDBJ databases">
        <title>Plant Genome Project.</title>
        <authorList>
            <person name="Zhang R.-G."/>
        </authorList>
    </citation>
    <scope>NUCLEOTIDE SEQUENCE</scope>
    <source>
        <strain evidence="9">Huo1</strain>
        <tissue evidence="9">Leaf</tissue>
    </source>
</reference>
<feature type="region of interest" description="Disordered" evidence="7">
    <location>
        <begin position="62"/>
        <end position="147"/>
    </location>
</feature>
<dbReference type="InterPro" id="IPR018289">
    <property type="entry name" value="MULE_transposase_dom"/>
</dbReference>
<dbReference type="Pfam" id="PF04434">
    <property type="entry name" value="SWIM"/>
    <property type="match status" value="1"/>
</dbReference>
<evidence type="ECO:0000256" key="2">
    <source>
        <dbReference type="ARBA" id="ARBA00022723"/>
    </source>
</evidence>
<keyword evidence="3 5" id="KW-0863">Zinc-finger</keyword>
<evidence type="ECO:0000256" key="5">
    <source>
        <dbReference type="PROSITE-ProRule" id="PRU00325"/>
    </source>
</evidence>
<feature type="compositionally biased region" description="Basic and acidic residues" evidence="7">
    <location>
        <begin position="85"/>
        <end position="98"/>
    </location>
</feature>
<protein>
    <recommendedName>
        <fullName evidence="6">Protein FAR1-RELATED SEQUENCE</fullName>
    </recommendedName>
</protein>
<evidence type="ECO:0000313" key="10">
    <source>
        <dbReference type="Proteomes" id="UP000298416"/>
    </source>
</evidence>
<comment type="caution">
    <text evidence="9">The sequence shown here is derived from an EMBL/GenBank/DDBJ whole genome shotgun (WGS) entry which is preliminary data.</text>
</comment>
<dbReference type="PANTHER" id="PTHR31669">
    <property type="entry name" value="PROTEIN FAR1-RELATED SEQUENCE 10-RELATED"/>
    <property type="match status" value="1"/>
</dbReference>
<dbReference type="Proteomes" id="UP000298416">
    <property type="component" value="Unassembled WGS sequence"/>
</dbReference>
<dbReference type="PROSITE" id="PS50966">
    <property type="entry name" value="ZF_SWIM"/>
    <property type="match status" value="1"/>
</dbReference>
<gene>
    <name evidence="9" type="ORF">SASPL_118300</name>
</gene>
<dbReference type="GO" id="GO:0005634">
    <property type="term" value="C:nucleus"/>
    <property type="evidence" value="ECO:0007669"/>
    <property type="project" value="UniProtKB-SubCell"/>
</dbReference>
<evidence type="ECO:0000256" key="3">
    <source>
        <dbReference type="ARBA" id="ARBA00022771"/>
    </source>
</evidence>
<evidence type="ECO:0000256" key="4">
    <source>
        <dbReference type="ARBA" id="ARBA00022833"/>
    </source>
</evidence>